<feature type="compositionally biased region" description="Polar residues" evidence="1">
    <location>
        <begin position="200"/>
        <end position="210"/>
    </location>
</feature>
<feature type="transmembrane region" description="Helical" evidence="2">
    <location>
        <begin position="80"/>
        <end position="101"/>
    </location>
</feature>
<dbReference type="Proteomes" id="UP001140510">
    <property type="component" value="Unassembled WGS sequence"/>
</dbReference>
<evidence type="ECO:0000313" key="3">
    <source>
        <dbReference type="EMBL" id="KAJ4407981.1"/>
    </source>
</evidence>
<gene>
    <name evidence="3" type="ORF">N0V91_003647</name>
</gene>
<name>A0A9W8ZIA7_9PLEO</name>
<feature type="transmembrane region" description="Helical" evidence="2">
    <location>
        <begin position="17"/>
        <end position="37"/>
    </location>
</feature>
<comment type="caution">
    <text evidence="3">The sequence shown here is derived from an EMBL/GenBank/DDBJ whole genome shotgun (WGS) entry which is preliminary data.</text>
</comment>
<organism evidence="3 4">
    <name type="scientific">Didymella pomorum</name>
    <dbReference type="NCBI Taxonomy" id="749634"/>
    <lineage>
        <taxon>Eukaryota</taxon>
        <taxon>Fungi</taxon>
        <taxon>Dikarya</taxon>
        <taxon>Ascomycota</taxon>
        <taxon>Pezizomycotina</taxon>
        <taxon>Dothideomycetes</taxon>
        <taxon>Pleosporomycetidae</taxon>
        <taxon>Pleosporales</taxon>
        <taxon>Pleosporineae</taxon>
        <taxon>Didymellaceae</taxon>
        <taxon>Didymella</taxon>
    </lineage>
</organism>
<evidence type="ECO:0000256" key="1">
    <source>
        <dbReference type="SAM" id="MobiDB-lite"/>
    </source>
</evidence>
<accession>A0A9W8ZIA7</accession>
<keyword evidence="2" id="KW-1133">Transmembrane helix</keyword>
<dbReference type="OrthoDB" id="5241710at2759"/>
<dbReference type="EMBL" id="JAPEVA010000018">
    <property type="protein sequence ID" value="KAJ4407981.1"/>
    <property type="molecule type" value="Genomic_DNA"/>
</dbReference>
<reference evidence="3" key="1">
    <citation type="submission" date="2022-10" db="EMBL/GenBank/DDBJ databases">
        <title>Tapping the CABI collections for fungal endophytes: first genome assemblies for Collariella, Neodidymelliopsis, Ascochyta clinopodiicola, Didymella pomorum, Didymosphaeria variabile, Neocosmospora piperis and Neocucurbitaria cava.</title>
        <authorList>
            <person name="Hill R."/>
        </authorList>
    </citation>
    <scope>NUCLEOTIDE SEQUENCE</scope>
    <source>
        <strain evidence="3">IMI 355091</strain>
    </source>
</reference>
<proteinExistence type="predicted"/>
<keyword evidence="2" id="KW-0472">Membrane</keyword>
<keyword evidence="4" id="KW-1185">Reference proteome</keyword>
<feature type="transmembrane region" description="Helical" evidence="2">
    <location>
        <begin position="43"/>
        <end position="60"/>
    </location>
</feature>
<keyword evidence="2" id="KW-0812">Transmembrane</keyword>
<dbReference type="AlphaFoldDB" id="A0A9W8ZIA7"/>
<evidence type="ECO:0000256" key="2">
    <source>
        <dbReference type="SAM" id="Phobius"/>
    </source>
</evidence>
<protein>
    <submittedName>
        <fullName evidence="3">Uncharacterized protein</fullName>
    </submittedName>
</protein>
<feature type="transmembrane region" description="Helical" evidence="2">
    <location>
        <begin position="107"/>
        <end position="131"/>
    </location>
</feature>
<sequence length="210" mass="22401">MLNLTIFHKSTPHALRALSLLSFLPAFPVLLIAGIALEQVNPAIGLVPLFFSSLYSVVLLSNEKKCGCAGAGLTGTPFHFILDFMFGTGLLVCLILAWVFIGSERDSGIVLGVYGTNFMILNFGAHAYFVLCQLKEALDGAQSFPNGCPQCRGRSGTLAFRIGGFEFGKSFSFGESADRGSKNGYAPLLDGEGEPRASTEEQTNGSESMV</sequence>
<feature type="region of interest" description="Disordered" evidence="1">
    <location>
        <begin position="182"/>
        <end position="210"/>
    </location>
</feature>
<evidence type="ECO:0000313" key="4">
    <source>
        <dbReference type="Proteomes" id="UP001140510"/>
    </source>
</evidence>